<dbReference type="RefSeq" id="WP_015693870.1">
    <property type="nucleotide sequence ID" value="NC_016940.1"/>
</dbReference>
<proteinExistence type="predicted"/>
<dbReference type="EMBL" id="CP002831">
    <property type="protein sequence ID" value="AFC26279.1"/>
    <property type="molecule type" value="Genomic_DNA"/>
</dbReference>
<evidence type="ECO:0000313" key="2">
    <source>
        <dbReference type="EMBL" id="AFC26279.1"/>
    </source>
</evidence>
<sequence>MRYFLFFACLFLAVSSQAQDLIYKKDGKIVGARVLRADSNFVYFRHTDPPRQLDTIAQTELTKIEFDYRNDFFVPTKKLANNAVSISLGGTSVLLGISYDRIIGRERNYHFSGRLGIGSLVEQTNINGHLSFNFHLNKAKTQFFELGAGLAVPINERNTGNGYYNIYITAPMLGYRLQRFEGFFFRVYISGLYMRDAGGNNWMPNRLYIPTLGLDFGYSF</sequence>
<gene>
    <name evidence="2" type="ordered locus">SGRA_3555</name>
</gene>
<protein>
    <recommendedName>
        <fullName evidence="4">Secreted protein</fullName>
    </recommendedName>
</protein>
<accession>H6L0B5</accession>
<feature type="signal peptide" evidence="1">
    <location>
        <begin position="1"/>
        <end position="18"/>
    </location>
</feature>
<dbReference type="STRING" id="984262.SGRA_3555"/>
<dbReference type="AlphaFoldDB" id="H6L0B5"/>
<name>H6L0B5_SAPGL</name>
<reference evidence="2 3" key="1">
    <citation type="journal article" date="2012" name="Stand. Genomic Sci.">
        <title>Complete genome sequencing and analysis of Saprospira grandis str. Lewin, a predatory marine bacterium.</title>
        <authorList>
            <person name="Saw J.H."/>
            <person name="Yuryev A."/>
            <person name="Kanbe M."/>
            <person name="Hou S."/>
            <person name="Young A.G."/>
            <person name="Aizawa S."/>
            <person name="Alam M."/>
        </authorList>
    </citation>
    <scope>NUCLEOTIDE SEQUENCE [LARGE SCALE GENOMIC DNA]</scope>
    <source>
        <strain evidence="2 3">Lewin</strain>
    </source>
</reference>
<dbReference type="KEGG" id="sgn:SGRA_3555"/>
<evidence type="ECO:0000256" key="1">
    <source>
        <dbReference type="SAM" id="SignalP"/>
    </source>
</evidence>
<keyword evidence="1" id="KW-0732">Signal</keyword>
<dbReference type="OrthoDB" id="966005at2"/>
<feature type="chain" id="PRO_5003603759" description="Secreted protein" evidence="1">
    <location>
        <begin position="19"/>
        <end position="220"/>
    </location>
</feature>
<organism evidence="2 3">
    <name type="scientific">Saprospira grandis (strain Lewin)</name>
    <dbReference type="NCBI Taxonomy" id="984262"/>
    <lineage>
        <taxon>Bacteria</taxon>
        <taxon>Pseudomonadati</taxon>
        <taxon>Bacteroidota</taxon>
        <taxon>Saprospiria</taxon>
        <taxon>Saprospirales</taxon>
        <taxon>Saprospiraceae</taxon>
        <taxon>Saprospira</taxon>
    </lineage>
</organism>
<keyword evidence="3" id="KW-1185">Reference proteome</keyword>
<dbReference type="HOGENOM" id="CLU_1255230_0_0_10"/>
<dbReference type="Proteomes" id="UP000007519">
    <property type="component" value="Chromosome"/>
</dbReference>
<evidence type="ECO:0000313" key="3">
    <source>
        <dbReference type="Proteomes" id="UP000007519"/>
    </source>
</evidence>
<evidence type="ECO:0008006" key="4">
    <source>
        <dbReference type="Google" id="ProtNLM"/>
    </source>
</evidence>